<keyword evidence="4 7" id="KW-0964">Secreted</keyword>
<dbReference type="InterPro" id="IPR039455">
    <property type="entry name" value="EPFL"/>
</dbReference>
<feature type="signal peptide" evidence="7">
    <location>
        <begin position="1"/>
        <end position="34"/>
    </location>
</feature>
<comment type="function">
    <text evidence="7">Controls stomatal patterning.</text>
</comment>
<evidence type="ECO:0000256" key="4">
    <source>
        <dbReference type="ARBA" id="ARBA00022525"/>
    </source>
</evidence>
<evidence type="ECO:0000256" key="3">
    <source>
        <dbReference type="ARBA" id="ARBA00022473"/>
    </source>
</evidence>
<dbReference type="AlphaFoldDB" id="A0AA88DMQ0"/>
<evidence type="ECO:0000256" key="7">
    <source>
        <dbReference type="RuleBase" id="RU367102"/>
    </source>
</evidence>
<proteinExistence type="inferred from homology"/>
<feature type="chain" id="PRO_5041515894" description="Epidermal patterning factor-like protein" evidence="7">
    <location>
        <begin position="35"/>
        <end position="112"/>
    </location>
</feature>
<dbReference type="PANTHER" id="PTHR33109">
    <property type="entry name" value="EPIDERMAL PATTERNING FACTOR-LIKE PROTEIN 4"/>
    <property type="match status" value="1"/>
</dbReference>
<keyword evidence="6" id="KW-1015">Disulfide bond</keyword>
<dbReference type="PANTHER" id="PTHR33109:SF60">
    <property type="entry name" value="EPIDERMAL PATTERNING FACTOR-LIKE PROTEIN 8"/>
    <property type="match status" value="1"/>
</dbReference>
<name>A0AA88DMQ0_FICCA</name>
<sequence>MASSSAVKHLNRPKIAVTLIFILSITLFFRSSSAETAVPGEYHEELGEMKMVLGSKPPQCANKCMSCRPCMAALVIPQHQKNGAKASSPHEHDQSYYLLAWKCKCRDKFFQP</sequence>
<evidence type="ECO:0000256" key="2">
    <source>
        <dbReference type="ARBA" id="ARBA00008127"/>
    </source>
</evidence>
<dbReference type="EMBL" id="BTGU01000076">
    <property type="protein sequence ID" value="GMN58209.1"/>
    <property type="molecule type" value="Genomic_DNA"/>
</dbReference>
<evidence type="ECO:0000313" key="8">
    <source>
        <dbReference type="EMBL" id="GMN58209.1"/>
    </source>
</evidence>
<organism evidence="8 9">
    <name type="scientific">Ficus carica</name>
    <name type="common">Common fig</name>
    <dbReference type="NCBI Taxonomy" id="3494"/>
    <lineage>
        <taxon>Eukaryota</taxon>
        <taxon>Viridiplantae</taxon>
        <taxon>Streptophyta</taxon>
        <taxon>Embryophyta</taxon>
        <taxon>Tracheophyta</taxon>
        <taxon>Spermatophyta</taxon>
        <taxon>Magnoliopsida</taxon>
        <taxon>eudicotyledons</taxon>
        <taxon>Gunneridae</taxon>
        <taxon>Pentapetalae</taxon>
        <taxon>rosids</taxon>
        <taxon>fabids</taxon>
        <taxon>Rosales</taxon>
        <taxon>Moraceae</taxon>
        <taxon>Ficeae</taxon>
        <taxon>Ficus</taxon>
    </lineage>
</organism>
<evidence type="ECO:0000313" key="9">
    <source>
        <dbReference type="Proteomes" id="UP001187192"/>
    </source>
</evidence>
<evidence type="ECO:0000256" key="5">
    <source>
        <dbReference type="ARBA" id="ARBA00022729"/>
    </source>
</evidence>
<accession>A0AA88DMQ0</accession>
<gene>
    <name evidence="8" type="ORF">TIFTF001_027305</name>
</gene>
<dbReference type="Pfam" id="PF17181">
    <property type="entry name" value="EPF"/>
    <property type="match status" value="1"/>
</dbReference>
<dbReference type="GO" id="GO:0005576">
    <property type="term" value="C:extracellular region"/>
    <property type="evidence" value="ECO:0007669"/>
    <property type="project" value="UniProtKB-SubCell"/>
</dbReference>
<keyword evidence="9" id="KW-1185">Reference proteome</keyword>
<protein>
    <recommendedName>
        <fullName evidence="7">Epidermal patterning factor-like protein</fullName>
    </recommendedName>
</protein>
<keyword evidence="5 7" id="KW-0732">Signal</keyword>
<reference evidence="8" key="1">
    <citation type="submission" date="2023-07" db="EMBL/GenBank/DDBJ databases">
        <title>draft genome sequence of fig (Ficus carica).</title>
        <authorList>
            <person name="Takahashi T."/>
            <person name="Nishimura K."/>
        </authorList>
    </citation>
    <scope>NUCLEOTIDE SEQUENCE</scope>
</reference>
<evidence type="ECO:0000256" key="1">
    <source>
        <dbReference type="ARBA" id="ARBA00004613"/>
    </source>
</evidence>
<keyword evidence="3 7" id="KW-0217">Developmental protein</keyword>
<dbReference type="Proteomes" id="UP001187192">
    <property type="component" value="Unassembled WGS sequence"/>
</dbReference>
<comment type="similarity">
    <text evidence="2 7">Belongs to the plant cysteine rich small secretory peptide family. Epidermal patterning factor subfamily.</text>
</comment>
<dbReference type="GO" id="GO:0010052">
    <property type="term" value="P:guard cell differentiation"/>
    <property type="evidence" value="ECO:0007669"/>
    <property type="project" value="UniProtKB-UniRule"/>
</dbReference>
<comment type="caution">
    <text evidence="8">The sequence shown here is derived from an EMBL/GenBank/DDBJ whole genome shotgun (WGS) entry which is preliminary data.</text>
</comment>
<evidence type="ECO:0000256" key="6">
    <source>
        <dbReference type="ARBA" id="ARBA00023157"/>
    </source>
</evidence>
<comment type="subcellular location">
    <subcellularLocation>
        <location evidence="1 7">Secreted</location>
    </subcellularLocation>
</comment>